<organism evidence="1 2">
    <name type="scientific">Mesobacillus jeotgali</name>
    <dbReference type="NCBI Taxonomy" id="129985"/>
    <lineage>
        <taxon>Bacteria</taxon>
        <taxon>Bacillati</taxon>
        <taxon>Bacillota</taxon>
        <taxon>Bacilli</taxon>
        <taxon>Bacillales</taxon>
        <taxon>Bacillaceae</taxon>
        <taxon>Mesobacillus</taxon>
    </lineage>
</organism>
<accession>A0ABY9VM75</accession>
<reference evidence="1 2" key="1">
    <citation type="submission" date="2023-09" db="EMBL/GenBank/DDBJ databases">
        <title>Microbial mechanism of fulvic acid promoting antimony reduction mineralization in rice fields.</title>
        <authorList>
            <person name="Chen G."/>
            <person name="Lan J."/>
        </authorList>
    </citation>
    <scope>NUCLEOTIDE SEQUENCE [LARGE SCALE GENOMIC DNA]</scope>
    <source>
        <strain evidence="1 2">PS1</strain>
    </source>
</reference>
<sequence>MLSLNQHEFEVVIRQPANIRYEYFIKKVVDYEEIWGLYNEGWASAQDDKGNVLIPLYPNEQFAEAFAKYEWEGCRPKKIELEYFLEKWLPGMKSDGVKPSIFPTDTDSAVMDVDTLREDIEEELEKY</sequence>
<proteinExistence type="predicted"/>
<keyword evidence="2" id="KW-1185">Reference proteome</keyword>
<dbReference type="InterPro" id="IPR021284">
    <property type="entry name" value="DUF2750"/>
</dbReference>
<protein>
    <submittedName>
        <fullName evidence="1">DUF2750 domain-containing protein</fullName>
    </submittedName>
</protein>
<name>A0ABY9VM75_9BACI</name>
<dbReference type="RefSeq" id="WP_311075582.1">
    <property type="nucleotide sequence ID" value="NZ_CP134494.1"/>
</dbReference>
<gene>
    <name evidence="1" type="ORF">RH061_09265</name>
</gene>
<evidence type="ECO:0000313" key="1">
    <source>
        <dbReference type="EMBL" id="WNF24653.1"/>
    </source>
</evidence>
<evidence type="ECO:0000313" key="2">
    <source>
        <dbReference type="Proteomes" id="UP001303324"/>
    </source>
</evidence>
<dbReference type="Proteomes" id="UP001303324">
    <property type="component" value="Chromosome"/>
</dbReference>
<dbReference type="EMBL" id="CP134494">
    <property type="protein sequence ID" value="WNF24653.1"/>
    <property type="molecule type" value="Genomic_DNA"/>
</dbReference>
<dbReference type="Pfam" id="PF11042">
    <property type="entry name" value="DUF2750"/>
    <property type="match status" value="1"/>
</dbReference>